<evidence type="ECO:0000256" key="3">
    <source>
        <dbReference type="ARBA" id="ARBA00023163"/>
    </source>
</evidence>
<dbReference type="EMBL" id="CM016552">
    <property type="protein sequence ID" value="TKW38596.1"/>
    <property type="molecule type" value="Genomic_DNA"/>
</dbReference>
<evidence type="ECO:0000256" key="4">
    <source>
        <dbReference type="ARBA" id="ARBA00023242"/>
    </source>
</evidence>
<sequence length="545" mass="59424">MPKILDRMPPAFRFRPKELELVEFYLLPRARGQDPYPGVIIEDDAAGSSLPWDLFERHGLGSEDEAYFLVRTSEAKKPGARQDRSCDGGVGSWKIQSSLEKSLLVGGEKISCRKSNLNLHMGKGKNGGSVGWVMHEYSIAAPPCPSLVKICHIAFTGHGKKRKRVPDYQEDCQIGQASSQRARVVATAAGGCSGGMMFDPDSGAVGYASADQVPTQDDILPQSPLLASSDFLGFPSAASANAEQYQELEQLMVEYASADEQRSHLVLTDDSVLQSPYLNISDYLGFPSAAPANAEQYQDLEQQVPSTEEQQVMMPQLMVHTSADEERSQFVPTDDIFLLSPLLDVSDYLGFPSAEPANAEQYQELEQQVPSTAEEDVMMPQLMVYSSADEERSQLVLTNDDIFQQSPLLNSSDSLVFPSAATANAEQGQELEQQVPSTEEEQVMVPQLMEQQPSSMAELEQLNAGELGVDVHSSNFAEQEEFLSSIAVDNNRVVPRIGNMAGGHQDQQDFWSLSRAAGVQSNCAVPDMAAGVLGCAQWGGYCITC</sequence>
<dbReference type="Proteomes" id="UP000298652">
    <property type="component" value="Chromosome 1"/>
</dbReference>
<proteinExistence type="predicted"/>
<dbReference type="Gene3D" id="2.170.150.80">
    <property type="entry name" value="NAC domain"/>
    <property type="match status" value="1"/>
</dbReference>
<dbReference type="OMA" id="PRIGNMA"/>
<dbReference type="AlphaFoldDB" id="A0A4V6DCP7"/>
<dbReference type="PANTHER" id="PTHR31719">
    <property type="entry name" value="NAC TRANSCRIPTION FACTOR 56"/>
    <property type="match status" value="1"/>
</dbReference>
<dbReference type="PANTHER" id="PTHR31719:SF116">
    <property type="entry name" value="NAC DOMAIN-CONTAINING PROTEIN"/>
    <property type="match status" value="1"/>
</dbReference>
<name>A0A4V6DCP7_SETVI</name>
<dbReference type="Gramene" id="TKW38596">
    <property type="protein sequence ID" value="TKW38596"/>
    <property type="gene ID" value="SEVIR_1G125800v2"/>
</dbReference>
<accession>A0A4V6DCP7</accession>
<dbReference type="SUPFAM" id="SSF101941">
    <property type="entry name" value="NAC domain"/>
    <property type="match status" value="1"/>
</dbReference>
<dbReference type="InterPro" id="IPR003441">
    <property type="entry name" value="NAC-dom"/>
</dbReference>
<evidence type="ECO:0000256" key="1">
    <source>
        <dbReference type="ARBA" id="ARBA00023015"/>
    </source>
</evidence>
<keyword evidence="7" id="KW-1185">Reference proteome</keyword>
<keyword evidence="1" id="KW-0805">Transcription regulation</keyword>
<organism evidence="6 7">
    <name type="scientific">Setaria viridis</name>
    <name type="common">Green bristlegrass</name>
    <name type="synonym">Setaria italica subsp. viridis</name>
    <dbReference type="NCBI Taxonomy" id="4556"/>
    <lineage>
        <taxon>Eukaryota</taxon>
        <taxon>Viridiplantae</taxon>
        <taxon>Streptophyta</taxon>
        <taxon>Embryophyta</taxon>
        <taxon>Tracheophyta</taxon>
        <taxon>Spermatophyta</taxon>
        <taxon>Magnoliopsida</taxon>
        <taxon>Liliopsida</taxon>
        <taxon>Poales</taxon>
        <taxon>Poaceae</taxon>
        <taxon>PACMAD clade</taxon>
        <taxon>Panicoideae</taxon>
        <taxon>Panicodae</taxon>
        <taxon>Paniceae</taxon>
        <taxon>Cenchrinae</taxon>
        <taxon>Setaria</taxon>
    </lineage>
</organism>
<evidence type="ECO:0000256" key="2">
    <source>
        <dbReference type="ARBA" id="ARBA00023125"/>
    </source>
</evidence>
<keyword evidence="2" id="KW-0238">DNA-binding</keyword>
<evidence type="ECO:0000259" key="5">
    <source>
        <dbReference type="PROSITE" id="PS51005"/>
    </source>
</evidence>
<reference evidence="6" key="1">
    <citation type="submission" date="2019-03" db="EMBL/GenBank/DDBJ databases">
        <title>WGS assembly of Setaria viridis.</title>
        <authorList>
            <person name="Huang P."/>
            <person name="Jenkins J."/>
            <person name="Grimwood J."/>
            <person name="Barry K."/>
            <person name="Healey A."/>
            <person name="Mamidi S."/>
            <person name="Sreedasyam A."/>
            <person name="Shu S."/>
            <person name="Feldman M."/>
            <person name="Wu J."/>
            <person name="Yu Y."/>
            <person name="Chen C."/>
            <person name="Johnson J."/>
            <person name="Rokhsar D."/>
            <person name="Baxter I."/>
            <person name="Schmutz J."/>
            <person name="Brutnell T."/>
            <person name="Kellogg E."/>
        </authorList>
    </citation>
    <scope>NUCLEOTIDE SEQUENCE [LARGE SCALE GENOMIC DNA]</scope>
</reference>
<gene>
    <name evidence="6" type="ORF">SEVIR_1G125800v2</name>
</gene>
<evidence type="ECO:0000313" key="7">
    <source>
        <dbReference type="Proteomes" id="UP000298652"/>
    </source>
</evidence>
<dbReference type="PROSITE" id="PS51005">
    <property type="entry name" value="NAC"/>
    <property type="match status" value="1"/>
</dbReference>
<evidence type="ECO:0000313" key="6">
    <source>
        <dbReference type="EMBL" id="TKW38596.1"/>
    </source>
</evidence>
<keyword evidence="4" id="KW-0539">Nucleus</keyword>
<keyword evidence="3" id="KW-0804">Transcription</keyword>
<protein>
    <recommendedName>
        <fullName evidence="5">NAC domain-containing protein</fullName>
    </recommendedName>
</protein>
<dbReference type="GO" id="GO:0006355">
    <property type="term" value="P:regulation of DNA-templated transcription"/>
    <property type="evidence" value="ECO:0007669"/>
    <property type="project" value="InterPro"/>
</dbReference>
<dbReference type="Pfam" id="PF02365">
    <property type="entry name" value="NAM"/>
    <property type="match status" value="1"/>
</dbReference>
<dbReference type="InterPro" id="IPR036093">
    <property type="entry name" value="NAC_dom_sf"/>
</dbReference>
<dbReference type="GO" id="GO:0003677">
    <property type="term" value="F:DNA binding"/>
    <property type="evidence" value="ECO:0007669"/>
    <property type="project" value="UniProtKB-KW"/>
</dbReference>
<feature type="domain" description="NAC" evidence="5">
    <location>
        <begin position="8"/>
        <end position="156"/>
    </location>
</feature>